<keyword evidence="7" id="KW-1185">Reference proteome</keyword>
<keyword evidence="2 4" id="KW-0479">Metal-binding</keyword>
<dbReference type="GO" id="GO:0034354">
    <property type="term" value="P:'de novo' NAD+ biosynthetic process from L-tryptophan"/>
    <property type="evidence" value="ECO:0007669"/>
    <property type="project" value="TreeGrafter"/>
</dbReference>
<dbReference type="Gene3D" id="1.20.58.480">
    <property type="match status" value="1"/>
</dbReference>
<keyword evidence="5" id="KW-0223">Dioxygenase</keyword>
<keyword evidence="3 4" id="KW-0408">Iron</keyword>
<dbReference type="Proteomes" id="UP000184356">
    <property type="component" value="Unassembled WGS sequence"/>
</dbReference>
<dbReference type="GeneID" id="63765825"/>
<dbReference type="InterPro" id="IPR037217">
    <property type="entry name" value="Trp/Indoleamine_2_3_dOase-like"/>
</dbReference>
<evidence type="ECO:0000256" key="2">
    <source>
        <dbReference type="ARBA" id="ARBA00022723"/>
    </source>
</evidence>
<dbReference type="GO" id="GO:0020037">
    <property type="term" value="F:heme binding"/>
    <property type="evidence" value="ECO:0007669"/>
    <property type="project" value="UniProtKB-UniRule"/>
</dbReference>
<dbReference type="VEuPathDB" id="FungiDB:ASPSYDRAFT_59773"/>
<dbReference type="PANTHER" id="PTHR28657">
    <property type="entry name" value="INDOLEAMINE 2,3-DIOXYGENASE"/>
    <property type="match status" value="1"/>
</dbReference>
<evidence type="ECO:0000256" key="4">
    <source>
        <dbReference type="PIRSR" id="PIRSR600898-1"/>
    </source>
</evidence>
<evidence type="ECO:0000256" key="1">
    <source>
        <dbReference type="ARBA" id="ARBA00007119"/>
    </source>
</evidence>
<dbReference type="GO" id="GO:0005737">
    <property type="term" value="C:cytoplasm"/>
    <property type="evidence" value="ECO:0007669"/>
    <property type="project" value="TreeGrafter"/>
</dbReference>
<accession>A0A1L9TAQ8</accession>
<evidence type="ECO:0000313" key="7">
    <source>
        <dbReference type="Proteomes" id="UP000184356"/>
    </source>
</evidence>
<dbReference type="STRING" id="1036612.A0A1L9TAQ8"/>
<organism evidence="6 7">
    <name type="scientific">Aspergillus sydowii CBS 593.65</name>
    <dbReference type="NCBI Taxonomy" id="1036612"/>
    <lineage>
        <taxon>Eukaryota</taxon>
        <taxon>Fungi</taxon>
        <taxon>Dikarya</taxon>
        <taxon>Ascomycota</taxon>
        <taxon>Pezizomycotina</taxon>
        <taxon>Eurotiomycetes</taxon>
        <taxon>Eurotiomycetidae</taxon>
        <taxon>Eurotiales</taxon>
        <taxon>Aspergillaceae</taxon>
        <taxon>Aspergillus</taxon>
        <taxon>Aspergillus subgen. Nidulantes</taxon>
    </lineage>
</organism>
<dbReference type="Pfam" id="PF01231">
    <property type="entry name" value="IDO"/>
    <property type="match status" value="1"/>
</dbReference>
<name>A0A1L9TAQ8_9EURO</name>
<feature type="binding site" description="proximal binding residue" evidence="4">
    <location>
        <position position="368"/>
    </location>
    <ligand>
        <name>heme b</name>
        <dbReference type="ChEBI" id="CHEBI:60344"/>
    </ligand>
    <ligandPart>
        <name>Fe</name>
        <dbReference type="ChEBI" id="CHEBI:18248"/>
    </ligandPart>
</feature>
<gene>
    <name evidence="6" type="ORF">ASPSYDRAFT_59773</name>
</gene>
<dbReference type="GO" id="GO:0019441">
    <property type="term" value="P:L-tryptophan catabolic process to kynurenine"/>
    <property type="evidence" value="ECO:0007669"/>
    <property type="project" value="UniProtKB-UniRule"/>
</dbReference>
<dbReference type="OrthoDB" id="4662583at2759"/>
<evidence type="ECO:0000256" key="3">
    <source>
        <dbReference type="ARBA" id="ARBA00023004"/>
    </source>
</evidence>
<dbReference type="SUPFAM" id="SSF140959">
    <property type="entry name" value="Indolic compounds 2,3-dioxygenase-like"/>
    <property type="match status" value="1"/>
</dbReference>
<dbReference type="RefSeq" id="XP_040700277.1">
    <property type="nucleotide sequence ID" value="XM_040849752.1"/>
</dbReference>
<comment type="catalytic activity">
    <reaction evidence="5">
        <text>L-tryptophan + O2 = N-formyl-L-kynurenine</text>
        <dbReference type="Rhea" id="RHEA:24536"/>
        <dbReference type="ChEBI" id="CHEBI:15379"/>
        <dbReference type="ChEBI" id="CHEBI:57912"/>
        <dbReference type="ChEBI" id="CHEBI:58629"/>
    </reaction>
</comment>
<reference evidence="7" key="1">
    <citation type="journal article" date="2017" name="Genome Biol.">
        <title>Comparative genomics reveals high biological diversity and specific adaptations in the industrially and medically important fungal genus Aspergillus.</title>
        <authorList>
            <person name="de Vries R.P."/>
            <person name="Riley R."/>
            <person name="Wiebenga A."/>
            <person name="Aguilar-Osorio G."/>
            <person name="Amillis S."/>
            <person name="Uchima C.A."/>
            <person name="Anderluh G."/>
            <person name="Asadollahi M."/>
            <person name="Askin M."/>
            <person name="Barry K."/>
            <person name="Battaglia E."/>
            <person name="Bayram O."/>
            <person name="Benocci T."/>
            <person name="Braus-Stromeyer S.A."/>
            <person name="Caldana C."/>
            <person name="Canovas D."/>
            <person name="Cerqueira G.C."/>
            <person name="Chen F."/>
            <person name="Chen W."/>
            <person name="Choi C."/>
            <person name="Clum A."/>
            <person name="Dos Santos R.A."/>
            <person name="Damasio A.R."/>
            <person name="Diallinas G."/>
            <person name="Emri T."/>
            <person name="Fekete E."/>
            <person name="Flipphi M."/>
            <person name="Freyberg S."/>
            <person name="Gallo A."/>
            <person name="Gournas C."/>
            <person name="Habgood R."/>
            <person name="Hainaut M."/>
            <person name="Harispe M.L."/>
            <person name="Henrissat B."/>
            <person name="Hilden K.S."/>
            <person name="Hope R."/>
            <person name="Hossain A."/>
            <person name="Karabika E."/>
            <person name="Karaffa L."/>
            <person name="Karanyi Z."/>
            <person name="Krasevec N."/>
            <person name="Kuo A."/>
            <person name="Kusch H."/>
            <person name="LaButti K."/>
            <person name="Lagendijk E.L."/>
            <person name="Lapidus A."/>
            <person name="Levasseur A."/>
            <person name="Lindquist E."/>
            <person name="Lipzen A."/>
            <person name="Logrieco A.F."/>
            <person name="MacCabe A."/>
            <person name="Maekelae M.R."/>
            <person name="Malavazi I."/>
            <person name="Melin P."/>
            <person name="Meyer V."/>
            <person name="Mielnichuk N."/>
            <person name="Miskei M."/>
            <person name="Molnar A.P."/>
            <person name="Mule G."/>
            <person name="Ngan C.Y."/>
            <person name="Orejas M."/>
            <person name="Orosz E."/>
            <person name="Ouedraogo J.P."/>
            <person name="Overkamp K.M."/>
            <person name="Park H.-S."/>
            <person name="Perrone G."/>
            <person name="Piumi F."/>
            <person name="Punt P.J."/>
            <person name="Ram A.F."/>
            <person name="Ramon A."/>
            <person name="Rauscher S."/>
            <person name="Record E."/>
            <person name="Riano-Pachon D.M."/>
            <person name="Robert V."/>
            <person name="Roehrig J."/>
            <person name="Ruller R."/>
            <person name="Salamov A."/>
            <person name="Salih N.S."/>
            <person name="Samson R.A."/>
            <person name="Sandor E."/>
            <person name="Sanguinetti M."/>
            <person name="Schuetze T."/>
            <person name="Sepcic K."/>
            <person name="Shelest E."/>
            <person name="Sherlock G."/>
            <person name="Sophianopoulou V."/>
            <person name="Squina F.M."/>
            <person name="Sun H."/>
            <person name="Susca A."/>
            <person name="Todd R.B."/>
            <person name="Tsang A."/>
            <person name="Unkles S.E."/>
            <person name="van de Wiele N."/>
            <person name="van Rossen-Uffink D."/>
            <person name="Oliveira J.V."/>
            <person name="Vesth T.C."/>
            <person name="Visser J."/>
            <person name="Yu J.-H."/>
            <person name="Zhou M."/>
            <person name="Andersen M.R."/>
            <person name="Archer D.B."/>
            <person name="Baker S.E."/>
            <person name="Benoit I."/>
            <person name="Brakhage A.A."/>
            <person name="Braus G.H."/>
            <person name="Fischer R."/>
            <person name="Frisvad J.C."/>
            <person name="Goldman G.H."/>
            <person name="Houbraken J."/>
            <person name="Oakley B."/>
            <person name="Pocsi I."/>
            <person name="Scazzocchio C."/>
            <person name="Seiboth B."/>
            <person name="vanKuyk P.A."/>
            <person name="Wortman J."/>
            <person name="Dyer P.S."/>
            <person name="Grigoriev I.V."/>
        </authorList>
    </citation>
    <scope>NUCLEOTIDE SEQUENCE [LARGE SCALE GENOMIC DNA]</scope>
    <source>
        <strain evidence="7">CBS 593.65</strain>
    </source>
</reference>
<dbReference type="EC" id="1.13.11.52" evidence="5"/>
<keyword evidence="4 5" id="KW-0349">Heme</keyword>
<evidence type="ECO:0000313" key="6">
    <source>
        <dbReference type="EMBL" id="OJJ56471.1"/>
    </source>
</evidence>
<comment type="function">
    <text evidence="5">Produces N-formyl-kynurenine through the oxidation of tryptophan.</text>
</comment>
<dbReference type="InterPro" id="IPR000898">
    <property type="entry name" value="Indolamine_dOase"/>
</dbReference>
<dbReference type="PANTHER" id="PTHR28657:SF11">
    <property type="entry name" value="INDOLEAMINE 2,3-DIOXYGENASE"/>
    <property type="match status" value="1"/>
</dbReference>
<evidence type="ECO:0000256" key="5">
    <source>
        <dbReference type="RuleBase" id="RU369119"/>
    </source>
</evidence>
<comment type="similarity">
    <text evidence="1 5">Belongs to the indoleamine 2,3-dioxygenase family.</text>
</comment>
<dbReference type="GO" id="GO:0046872">
    <property type="term" value="F:metal ion binding"/>
    <property type="evidence" value="ECO:0007669"/>
    <property type="project" value="UniProtKB-UniRule"/>
</dbReference>
<dbReference type="GO" id="GO:0033754">
    <property type="term" value="F:indoleamine 2,3-dioxygenase activity"/>
    <property type="evidence" value="ECO:0007669"/>
    <property type="project" value="UniProtKB-EC"/>
</dbReference>
<dbReference type="EMBL" id="KV878590">
    <property type="protein sequence ID" value="OJJ56471.1"/>
    <property type="molecule type" value="Genomic_DNA"/>
</dbReference>
<protein>
    <recommendedName>
        <fullName evidence="5">Indoleamine 2,3-dioxygenase</fullName>
        <ecNumber evidence="5">1.13.11.52</ecNumber>
    </recommendedName>
</protein>
<sequence length="420" mass="48224">MPSLTEPPVLRELKHLVDADGAGSWPPRATHRDTWPTVLRPYHDIYLEVAPYLATDNIVTDNDINTGRRSSFRERVRKALRERVNLPSVKSILCATESEDSSEGILSPASYNGFSACITNMRHAYRWGVIPVVKIAQEEKIIEFPEELNLPWPFICRRYGVTSLGGNVMTNYFCNFDEQERIVYETNRALSDLIRTAEYNFSHMFVVIERLALPIYHEMANSILHYSRGNKQACLDSLRAIVEQLPSLPRVFYKTLVETQISPKVWMHYVQGPSGWGAGEMINGEYVEYDGLSGSHAPFFRVADAFLGLSPYFSEENMRRYIPESQRKLCQAMQEHGFREKAKEAGDDLIGVELENMLKQMRLFRATHRARIHKYLRVPAPERLIMTAGRSVLESEEIPEIDTAIKHLDAILEKRLKMTK</sequence>
<dbReference type="AlphaFoldDB" id="A0A1L9TAQ8"/>
<keyword evidence="5" id="KW-0560">Oxidoreductase</keyword>
<proteinExistence type="inferred from homology"/>